<dbReference type="RefSeq" id="WP_189187041.1">
    <property type="nucleotide sequence ID" value="NZ_BMMM01000006.1"/>
</dbReference>
<evidence type="ECO:0000313" key="2">
    <source>
        <dbReference type="Proteomes" id="UP000600365"/>
    </source>
</evidence>
<evidence type="ECO:0000313" key="1">
    <source>
        <dbReference type="EMBL" id="GGN65725.1"/>
    </source>
</evidence>
<organism evidence="1 2">
    <name type="scientific">Streptomyces albiflavescens</name>
    <dbReference type="NCBI Taxonomy" id="1623582"/>
    <lineage>
        <taxon>Bacteria</taxon>
        <taxon>Bacillati</taxon>
        <taxon>Actinomycetota</taxon>
        <taxon>Actinomycetes</taxon>
        <taxon>Kitasatosporales</taxon>
        <taxon>Streptomycetaceae</taxon>
        <taxon>Streptomyces</taxon>
    </lineage>
</organism>
<name>A0A917Y331_9ACTN</name>
<keyword evidence="2" id="KW-1185">Reference proteome</keyword>
<sequence length="98" mass="10651">MSSASGTIVIHRGVEPEFIASAFKVRIDGVVAGRIRVGATVEFPVTPGTHQLQLTIAWYASLPLSVDVRPGERHELTAGIGAYLASFFRPKRYLVLTE</sequence>
<dbReference type="AlphaFoldDB" id="A0A917Y331"/>
<accession>A0A917Y331</accession>
<reference evidence="1 2" key="1">
    <citation type="journal article" date="2014" name="Int. J. Syst. Evol. Microbiol.">
        <title>Complete genome sequence of Corynebacterium casei LMG S-19264T (=DSM 44701T), isolated from a smear-ripened cheese.</title>
        <authorList>
            <consortium name="US DOE Joint Genome Institute (JGI-PGF)"/>
            <person name="Walter F."/>
            <person name="Albersmeier A."/>
            <person name="Kalinowski J."/>
            <person name="Ruckert C."/>
        </authorList>
    </citation>
    <scope>NUCLEOTIDE SEQUENCE [LARGE SCALE GENOMIC DNA]</scope>
    <source>
        <strain evidence="1 2">CGMCC 4.7111</strain>
    </source>
</reference>
<protein>
    <submittedName>
        <fullName evidence="1">Uncharacterized protein</fullName>
    </submittedName>
</protein>
<dbReference type="Proteomes" id="UP000600365">
    <property type="component" value="Unassembled WGS sequence"/>
</dbReference>
<proteinExistence type="predicted"/>
<dbReference type="EMBL" id="BMMM01000006">
    <property type="protein sequence ID" value="GGN65725.1"/>
    <property type="molecule type" value="Genomic_DNA"/>
</dbReference>
<gene>
    <name evidence="1" type="ORF">GCM10011579_036470</name>
</gene>
<comment type="caution">
    <text evidence="1">The sequence shown here is derived from an EMBL/GenBank/DDBJ whole genome shotgun (WGS) entry which is preliminary data.</text>
</comment>